<organism evidence="1 2">
    <name type="scientific">Clostridium symbiosum</name>
    <name type="common">Bacteroides symbiosus</name>
    <dbReference type="NCBI Taxonomy" id="1512"/>
    <lineage>
        <taxon>Bacteria</taxon>
        <taxon>Bacillati</taxon>
        <taxon>Bacillota</taxon>
        <taxon>Clostridia</taxon>
        <taxon>Lachnospirales</taxon>
        <taxon>Lachnospiraceae</taxon>
        <taxon>Otoolea</taxon>
    </lineage>
</organism>
<sequence>MVYYISSPVYQQTISSALKEKDCIIGDGFVDSHFLLAKYIKENIAKFSISMDVLVIDISALDDSDDEVLKAIKSIRTLYDEVRIIIMAPTRLPGDKLLSELFGLGILNIIATPDYLKLKEELFLCLGDKGKSFKDALVFKEVKQNVEVVGKERLKVVSRVLVGVTSSQSRMGVTHNILTFAVYLRKLGFLVAVVEKNNSGSLEQIRIGHNEKLHTESYFTMYGVDFYPAVLDKTKMKIILDKTYNFILCDYGSIQQCDKADFLKCHEKILVVGSKTWELPYLNRILKEYPDNVLQQFHICFNLVYEKHKKYLKQAMKYADDKPMPVFFLDYNPEPFNAESFTVAEEILEDYMLRPKQKEKEGLFSRLFKGGKA</sequence>
<proteinExistence type="predicted"/>
<protein>
    <submittedName>
        <fullName evidence="1">Uncharacterized protein</fullName>
    </submittedName>
</protein>
<evidence type="ECO:0000313" key="1">
    <source>
        <dbReference type="EMBL" id="MDB2000351.1"/>
    </source>
</evidence>
<dbReference type="EMBL" id="JAQLGM010000018">
    <property type="protein sequence ID" value="MDB2000351.1"/>
    <property type="molecule type" value="Genomic_DNA"/>
</dbReference>
<dbReference type="Proteomes" id="UP001300871">
    <property type="component" value="Unassembled WGS sequence"/>
</dbReference>
<comment type="caution">
    <text evidence="1">The sequence shown here is derived from an EMBL/GenBank/DDBJ whole genome shotgun (WGS) entry which is preliminary data.</text>
</comment>
<gene>
    <name evidence="1" type="ORF">PM006_09075</name>
</gene>
<dbReference type="AlphaFoldDB" id="A0AAW6AUN0"/>
<dbReference type="RefSeq" id="WP_100932535.1">
    <property type="nucleotide sequence ID" value="NZ_JAQLGH010000020.1"/>
</dbReference>
<evidence type="ECO:0000313" key="2">
    <source>
        <dbReference type="Proteomes" id="UP001300871"/>
    </source>
</evidence>
<accession>A0AAW6AUN0</accession>
<name>A0AAW6AUN0_CLOSY</name>
<reference evidence="1" key="1">
    <citation type="submission" date="2023-01" db="EMBL/GenBank/DDBJ databases">
        <title>Human gut microbiome strain richness.</title>
        <authorList>
            <person name="Chen-Liaw A."/>
        </authorList>
    </citation>
    <scope>NUCLEOTIDE SEQUENCE</scope>
    <source>
        <strain evidence="1">B1_m1001713B170214d0_201011</strain>
    </source>
</reference>